<reference evidence="2" key="1">
    <citation type="submission" date="2021-01" db="EMBL/GenBank/DDBJ databases">
        <authorList>
            <person name="Corre E."/>
            <person name="Pelletier E."/>
            <person name="Niang G."/>
            <person name="Scheremetjew M."/>
            <person name="Finn R."/>
            <person name="Kale V."/>
            <person name="Holt S."/>
            <person name="Cochrane G."/>
            <person name="Meng A."/>
            <person name="Brown T."/>
            <person name="Cohen L."/>
        </authorList>
    </citation>
    <scope>NUCLEOTIDE SEQUENCE</scope>
    <source>
        <strain evidence="2">CCMP3105</strain>
    </source>
</reference>
<accession>A0A7S4VIS4</accession>
<protein>
    <submittedName>
        <fullName evidence="2">Uncharacterized protein</fullName>
    </submittedName>
</protein>
<dbReference type="EMBL" id="HBNR01041547">
    <property type="protein sequence ID" value="CAE4600606.1"/>
    <property type="molecule type" value="Transcribed_RNA"/>
</dbReference>
<organism evidence="2">
    <name type="scientific">Alexandrium monilatum</name>
    <dbReference type="NCBI Taxonomy" id="311494"/>
    <lineage>
        <taxon>Eukaryota</taxon>
        <taxon>Sar</taxon>
        <taxon>Alveolata</taxon>
        <taxon>Dinophyceae</taxon>
        <taxon>Gonyaulacales</taxon>
        <taxon>Pyrocystaceae</taxon>
        <taxon>Alexandrium</taxon>
    </lineage>
</organism>
<evidence type="ECO:0000313" key="2">
    <source>
        <dbReference type="EMBL" id="CAE4600606.1"/>
    </source>
</evidence>
<proteinExistence type="predicted"/>
<dbReference type="SUPFAM" id="SSF48452">
    <property type="entry name" value="TPR-like"/>
    <property type="match status" value="1"/>
</dbReference>
<dbReference type="InterPro" id="IPR011990">
    <property type="entry name" value="TPR-like_helical_dom_sf"/>
</dbReference>
<evidence type="ECO:0000256" key="1">
    <source>
        <dbReference type="SAM" id="MobiDB-lite"/>
    </source>
</evidence>
<gene>
    <name evidence="2" type="ORF">AMON00008_LOCUS28837</name>
</gene>
<dbReference type="Gene3D" id="1.25.40.10">
    <property type="entry name" value="Tetratricopeptide repeat domain"/>
    <property type="match status" value="1"/>
</dbReference>
<feature type="region of interest" description="Disordered" evidence="1">
    <location>
        <begin position="108"/>
        <end position="144"/>
    </location>
</feature>
<sequence>MAQDFPPRAFGFLPRWSFYADPSGATRTPITADLMAWLGPLPAAGPGPGPGSPGGGAWAFGGPSPTASVHPGAIHPNFAPSVGQAGYPAGVFPGPGAAAGTQQYTSAHALPPHGVQPAGPGQWRPPGPQAKAKAEPPEDDPKEIARSGEAVPAFQAMTTEQKVQLISSLRSAWRAGRPRPRRAWATAELSALLREQEALLRSTPHEWTTGIIQTAFGRSYDMLQVGPSGWPHLHEAILMMADFVYRKLRPALRKVGMPDSLAALVELDQALSDAAGSSGSPLFEGFARNWYVLCFSPDRRGATAAVSRRVWARMGGPAPSLVTTSMSYLHHLALPPLERRRCSGPRTVAFALALLSTLLEADAETRQRYGRAAGQRARTPSRAVWVLGASDAVEGPLAQNGYFEDAGALEAGGKLQLFLVSDERLQGEWPCGSSVRVHARTREAEWFSEALPEPKLVFCMNTGLGTLGAPVVARWAPCLLGLLLASVPTVLTCRCQAEVRGERALLKVLGAKLFMLTSAPKHIRNLYSGMAADPDIEYDDNGWLLAFNGSSLSEPALRELAGNPEKLVKEASRILESEAEGGQSEGGGGRTPAVFWGILDLKYDAGKTPDARVRILESGDGRSSRFSGYGAAIKETVQHDLKLGETLLRRSILVENKKLTHDLIVDSGYGHVRPIQVAFPRVYSPGLASRIRAALSLEDEGYCVLKLCNRQRGAGVIPIRVAELEEALEQLLVLPEDVEAWLRRQPKDWARHVCWGSFEEQLRHWWSNECPVFVVEELCCSQPTVIQPGAGGCNKGSEADERGRPREFDGTMRVGFSLLKDEELETDVVARSGSDDEEAAKALKARARAKRPRRLAMFGDFDGLRVQWLGGYWKLPIEDTESGDLRGRVVSVAKQGTAPVPPSELHDVYATLGDVVQAMFGCHDLSYRGLVSRYKDQPELGAFIVARLALSAKPREKDARLRLLGVAQTELKKCSGLPCSFVQSYVDRSFGVSEAMFGNWEAARPMFKRSLHSMPANSTARFLLGMCLMESGSQGDLQAAVARMEESLLLDPDFKAPYADIGVAHLRLGDYDAAVEISEVGLARHPATAHLEYNLACSKFVLACREEEAAKQRGEAAHVAAGLRRRALEAFRAAREHRGKEQQWTERDQEMVEQLHRESRPLSWPASLMPRDGWRFLSWRQ</sequence>
<name>A0A7S4VIS4_9DINO</name>
<dbReference type="AlphaFoldDB" id="A0A7S4VIS4"/>